<sequence length="144" mass="15699">MALSGILWQPNFEVLLMGCNGSQHQYSEQQRVHFWGELAGKLGSWQSVVSASYSQASGQAQADCSASVEHVDSSATHQSLGIWNSTCLQARPTLAQDHLRGTASWKVHRSKTQRPAASHMSKGCKTCPAHPAVRLSRRAPSERS</sequence>
<protein>
    <submittedName>
        <fullName evidence="2">Uncharacterized protein</fullName>
    </submittedName>
</protein>
<gene>
    <name evidence="2" type="ORF">KFL_011560015</name>
</gene>
<dbReference type="AlphaFoldDB" id="A0A1Y1IU04"/>
<feature type="region of interest" description="Disordered" evidence="1">
    <location>
        <begin position="106"/>
        <end position="144"/>
    </location>
</feature>
<proteinExistence type="predicted"/>
<evidence type="ECO:0000313" key="2">
    <source>
        <dbReference type="EMBL" id="GAQ92821.1"/>
    </source>
</evidence>
<reference evidence="2 3" key="1">
    <citation type="journal article" date="2014" name="Nat. Commun.">
        <title>Klebsormidium flaccidum genome reveals primary factors for plant terrestrial adaptation.</title>
        <authorList>
            <person name="Hori K."/>
            <person name="Maruyama F."/>
            <person name="Fujisawa T."/>
            <person name="Togashi T."/>
            <person name="Yamamoto N."/>
            <person name="Seo M."/>
            <person name="Sato S."/>
            <person name="Yamada T."/>
            <person name="Mori H."/>
            <person name="Tajima N."/>
            <person name="Moriyama T."/>
            <person name="Ikeuchi M."/>
            <person name="Watanabe M."/>
            <person name="Wada H."/>
            <person name="Kobayashi K."/>
            <person name="Saito M."/>
            <person name="Masuda T."/>
            <person name="Sasaki-Sekimoto Y."/>
            <person name="Mashiguchi K."/>
            <person name="Awai K."/>
            <person name="Shimojima M."/>
            <person name="Masuda S."/>
            <person name="Iwai M."/>
            <person name="Nobusawa T."/>
            <person name="Narise T."/>
            <person name="Kondo S."/>
            <person name="Saito H."/>
            <person name="Sato R."/>
            <person name="Murakawa M."/>
            <person name="Ihara Y."/>
            <person name="Oshima-Yamada Y."/>
            <person name="Ohtaka K."/>
            <person name="Satoh M."/>
            <person name="Sonobe K."/>
            <person name="Ishii M."/>
            <person name="Ohtani R."/>
            <person name="Kanamori-Sato M."/>
            <person name="Honoki R."/>
            <person name="Miyazaki D."/>
            <person name="Mochizuki H."/>
            <person name="Umetsu J."/>
            <person name="Higashi K."/>
            <person name="Shibata D."/>
            <person name="Kamiya Y."/>
            <person name="Sato N."/>
            <person name="Nakamura Y."/>
            <person name="Tabata S."/>
            <person name="Ida S."/>
            <person name="Kurokawa K."/>
            <person name="Ohta H."/>
        </authorList>
    </citation>
    <scope>NUCLEOTIDE SEQUENCE [LARGE SCALE GENOMIC DNA]</scope>
    <source>
        <strain evidence="2 3">NIES-2285</strain>
    </source>
</reference>
<keyword evidence="3" id="KW-1185">Reference proteome</keyword>
<evidence type="ECO:0000256" key="1">
    <source>
        <dbReference type="SAM" id="MobiDB-lite"/>
    </source>
</evidence>
<dbReference type="EMBL" id="DF238105">
    <property type="protein sequence ID" value="GAQ92821.1"/>
    <property type="molecule type" value="Genomic_DNA"/>
</dbReference>
<evidence type="ECO:0000313" key="3">
    <source>
        <dbReference type="Proteomes" id="UP000054558"/>
    </source>
</evidence>
<name>A0A1Y1IU04_KLENI</name>
<dbReference type="Proteomes" id="UP000054558">
    <property type="component" value="Unassembled WGS sequence"/>
</dbReference>
<accession>A0A1Y1IU04</accession>
<organism evidence="2 3">
    <name type="scientific">Klebsormidium nitens</name>
    <name type="common">Green alga</name>
    <name type="synonym">Ulothrix nitens</name>
    <dbReference type="NCBI Taxonomy" id="105231"/>
    <lineage>
        <taxon>Eukaryota</taxon>
        <taxon>Viridiplantae</taxon>
        <taxon>Streptophyta</taxon>
        <taxon>Klebsormidiophyceae</taxon>
        <taxon>Klebsormidiales</taxon>
        <taxon>Klebsormidiaceae</taxon>
        <taxon>Klebsormidium</taxon>
    </lineage>
</organism>